<keyword evidence="2 7" id="KW-0813">Transport</keyword>
<evidence type="ECO:0000256" key="6">
    <source>
        <dbReference type="ARBA" id="ARBA00023136"/>
    </source>
</evidence>
<protein>
    <submittedName>
        <fullName evidence="9">ABC transporter permease</fullName>
    </submittedName>
</protein>
<dbReference type="EMBL" id="BMCP01000002">
    <property type="protein sequence ID" value="GGE41175.1"/>
    <property type="molecule type" value="Genomic_DNA"/>
</dbReference>
<feature type="transmembrane region" description="Helical" evidence="7">
    <location>
        <begin position="185"/>
        <end position="210"/>
    </location>
</feature>
<dbReference type="PANTHER" id="PTHR32243:SF18">
    <property type="entry name" value="INNER MEMBRANE ABC TRANSPORTER PERMEASE PROTEIN YCJP"/>
    <property type="match status" value="1"/>
</dbReference>
<dbReference type="GO" id="GO:0005886">
    <property type="term" value="C:plasma membrane"/>
    <property type="evidence" value="ECO:0007669"/>
    <property type="project" value="UniProtKB-SubCell"/>
</dbReference>
<dbReference type="Gene3D" id="1.10.3720.10">
    <property type="entry name" value="MetI-like"/>
    <property type="match status" value="1"/>
</dbReference>
<evidence type="ECO:0000256" key="4">
    <source>
        <dbReference type="ARBA" id="ARBA00022692"/>
    </source>
</evidence>
<proteinExistence type="inferred from homology"/>
<feature type="transmembrane region" description="Helical" evidence="7">
    <location>
        <begin position="108"/>
        <end position="132"/>
    </location>
</feature>
<evidence type="ECO:0000256" key="1">
    <source>
        <dbReference type="ARBA" id="ARBA00004651"/>
    </source>
</evidence>
<evidence type="ECO:0000256" key="3">
    <source>
        <dbReference type="ARBA" id="ARBA00022475"/>
    </source>
</evidence>
<dbReference type="InterPro" id="IPR000515">
    <property type="entry name" value="MetI-like"/>
</dbReference>
<dbReference type="InterPro" id="IPR035906">
    <property type="entry name" value="MetI-like_sf"/>
</dbReference>
<evidence type="ECO:0000256" key="7">
    <source>
        <dbReference type="RuleBase" id="RU363032"/>
    </source>
</evidence>
<dbReference type="RefSeq" id="WP_188409427.1">
    <property type="nucleotide sequence ID" value="NZ_BMCP01000002.1"/>
</dbReference>
<feature type="transmembrane region" description="Helical" evidence="7">
    <location>
        <begin position="72"/>
        <end position="96"/>
    </location>
</feature>
<dbReference type="SUPFAM" id="SSF161098">
    <property type="entry name" value="MetI-like"/>
    <property type="match status" value="1"/>
</dbReference>
<feature type="transmembrane region" description="Helical" evidence="7">
    <location>
        <begin position="144"/>
        <end position="164"/>
    </location>
</feature>
<evidence type="ECO:0000256" key="5">
    <source>
        <dbReference type="ARBA" id="ARBA00022989"/>
    </source>
</evidence>
<comment type="similarity">
    <text evidence="7">Belongs to the binding-protein-dependent transport system permease family.</text>
</comment>
<dbReference type="Proteomes" id="UP000602745">
    <property type="component" value="Unassembled WGS sequence"/>
</dbReference>
<dbReference type="PANTHER" id="PTHR32243">
    <property type="entry name" value="MALTOSE TRANSPORT SYSTEM PERMEASE-RELATED"/>
    <property type="match status" value="1"/>
</dbReference>
<evidence type="ECO:0000259" key="8">
    <source>
        <dbReference type="PROSITE" id="PS50928"/>
    </source>
</evidence>
<keyword evidence="4 7" id="KW-0812">Transmembrane</keyword>
<keyword evidence="3" id="KW-1003">Cell membrane</keyword>
<sequence>MMSMVVRQSARAFRVGLVWLGIFLIAMPMLWALLTSLKPKGDTLTFPVAIWPESFTFESYSTLLFDTMFVQLFLNSVVVAVGTTLLVLIVGTLGAYGLTRFKFRGAELGAATILFTYFLPSTIIVVPIYLTINQLGLSDTLTGLVLSYTTFALPFALWMLRLFFQTLPVEIEQAARVDGASRLGLFFEIVLPQALPGIIATSLFTFIIAYNEYLFSFIFINSDAKKTLPVGINFIVKTSYEIEWNIVMAASVLMTLPVLIVIVSCQRYLLSGFGVGNTKG</sequence>
<dbReference type="CDD" id="cd06261">
    <property type="entry name" value="TM_PBP2"/>
    <property type="match status" value="1"/>
</dbReference>
<dbReference type="AlphaFoldDB" id="A0A8J2YH67"/>
<keyword evidence="10" id="KW-1185">Reference proteome</keyword>
<feature type="transmembrane region" description="Helical" evidence="7">
    <location>
        <begin position="12"/>
        <end position="34"/>
    </location>
</feature>
<feature type="domain" description="ABC transmembrane type-1" evidence="8">
    <location>
        <begin position="73"/>
        <end position="265"/>
    </location>
</feature>
<dbReference type="InterPro" id="IPR050901">
    <property type="entry name" value="BP-dep_ABC_trans_perm"/>
</dbReference>
<gene>
    <name evidence="9" type="primary">ABC-MSP</name>
    <name evidence="9" type="ORF">GCM10007276_18200</name>
</gene>
<evidence type="ECO:0000256" key="2">
    <source>
        <dbReference type="ARBA" id="ARBA00022448"/>
    </source>
</evidence>
<dbReference type="Pfam" id="PF00528">
    <property type="entry name" value="BPD_transp_1"/>
    <property type="match status" value="1"/>
</dbReference>
<name>A0A8J2YH67_9RHOB</name>
<feature type="transmembrane region" description="Helical" evidence="7">
    <location>
        <begin position="244"/>
        <end position="263"/>
    </location>
</feature>
<comment type="subcellular location">
    <subcellularLocation>
        <location evidence="1 7">Cell membrane</location>
        <topology evidence="1 7">Multi-pass membrane protein</topology>
    </subcellularLocation>
</comment>
<dbReference type="PROSITE" id="PS50928">
    <property type="entry name" value="ABC_TM1"/>
    <property type="match status" value="1"/>
</dbReference>
<keyword evidence="6 7" id="KW-0472">Membrane</keyword>
<reference evidence="9" key="2">
    <citation type="submission" date="2020-09" db="EMBL/GenBank/DDBJ databases">
        <authorList>
            <person name="Sun Q."/>
            <person name="Sedlacek I."/>
        </authorList>
    </citation>
    <scope>NUCLEOTIDE SEQUENCE</scope>
    <source>
        <strain evidence="9">CCM 7684</strain>
    </source>
</reference>
<comment type="caution">
    <text evidence="9">The sequence shown here is derived from an EMBL/GenBank/DDBJ whole genome shotgun (WGS) entry which is preliminary data.</text>
</comment>
<dbReference type="GO" id="GO:0055085">
    <property type="term" value="P:transmembrane transport"/>
    <property type="evidence" value="ECO:0007669"/>
    <property type="project" value="InterPro"/>
</dbReference>
<evidence type="ECO:0000313" key="9">
    <source>
        <dbReference type="EMBL" id="GGE41175.1"/>
    </source>
</evidence>
<organism evidence="9 10">
    <name type="scientific">Agaricicola taiwanensis</name>
    <dbReference type="NCBI Taxonomy" id="591372"/>
    <lineage>
        <taxon>Bacteria</taxon>
        <taxon>Pseudomonadati</taxon>
        <taxon>Pseudomonadota</taxon>
        <taxon>Alphaproteobacteria</taxon>
        <taxon>Rhodobacterales</taxon>
        <taxon>Paracoccaceae</taxon>
        <taxon>Agaricicola</taxon>
    </lineage>
</organism>
<keyword evidence="5 7" id="KW-1133">Transmembrane helix</keyword>
<evidence type="ECO:0000313" key="10">
    <source>
        <dbReference type="Proteomes" id="UP000602745"/>
    </source>
</evidence>
<accession>A0A8J2YH67</accession>
<reference evidence="9" key="1">
    <citation type="journal article" date="2014" name="Int. J. Syst. Evol. Microbiol.">
        <title>Complete genome sequence of Corynebacterium casei LMG S-19264T (=DSM 44701T), isolated from a smear-ripened cheese.</title>
        <authorList>
            <consortium name="US DOE Joint Genome Institute (JGI-PGF)"/>
            <person name="Walter F."/>
            <person name="Albersmeier A."/>
            <person name="Kalinowski J."/>
            <person name="Ruckert C."/>
        </authorList>
    </citation>
    <scope>NUCLEOTIDE SEQUENCE</scope>
    <source>
        <strain evidence="9">CCM 7684</strain>
    </source>
</reference>